<dbReference type="EMBL" id="CAJOBA010005559">
    <property type="protein sequence ID" value="CAF3747457.1"/>
    <property type="molecule type" value="Genomic_DNA"/>
</dbReference>
<evidence type="ECO:0000313" key="4">
    <source>
        <dbReference type="EMBL" id="CAF3747457.1"/>
    </source>
</evidence>
<protein>
    <recommendedName>
        <fullName evidence="2">PiggyBac transposable element-derived protein domain-containing protein</fullName>
    </recommendedName>
</protein>
<evidence type="ECO:0000259" key="2">
    <source>
        <dbReference type="Pfam" id="PF13843"/>
    </source>
</evidence>
<gene>
    <name evidence="3" type="ORF">OVA965_LOCUS13365</name>
    <name evidence="4" type="ORF">TMI583_LOCUS13368</name>
</gene>
<evidence type="ECO:0000256" key="1">
    <source>
        <dbReference type="SAM" id="MobiDB-lite"/>
    </source>
</evidence>
<organism evidence="3 5">
    <name type="scientific">Didymodactylos carnosus</name>
    <dbReference type="NCBI Taxonomy" id="1234261"/>
    <lineage>
        <taxon>Eukaryota</taxon>
        <taxon>Metazoa</taxon>
        <taxon>Spiralia</taxon>
        <taxon>Gnathifera</taxon>
        <taxon>Rotifera</taxon>
        <taxon>Eurotatoria</taxon>
        <taxon>Bdelloidea</taxon>
        <taxon>Philodinida</taxon>
        <taxon>Philodinidae</taxon>
        <taxon>Didymodactylos</taxon>
    </lineage>
</organism>
<dbReference type="AlphaFoldDB" id="A0A8S2DIC6"/>
<feature type="compositionally biased region" description="Polar residues" evidence="1">
    <location>
        <begin position="18"/>
        <end position="29"/>
    </location>
</feature>
<name>A0A8S2DIC6_9BILA</name>
<comment type="caution">
    <text evidence="3">The sequence shown here is derived from an EMBL/GenBank/DDBJ whole genome shotgun (WGS) entry which is preliminary data.</text>
</comment>
<dbReference type="PANTHER" id="PTHR46599:SF6">
    <property type="entry name" value="DUAL SPECIFICITY PHOSPHATASE 26"/>
    <property type="match status" value="1"/>
</dbReference>
<proteinExistence type="predicted"/>
<reference evidence="3" key="1">
    <citation type="submission" date="2021-02" db="EMBL/GenBank/DDBJ databases">
        <authorList>
            <person name="Nowell W R."/>
        </authorList>
    </citation>
    <scope>NUCLEOTIDE SEQUENCE</scope>
</reference>
<dbReference type="PANTHER" id="PTHR46599">
    <property type="entry name" value="PIGGYBAC TRANSPOSABLE ELEMENT-DERIVED PROTEIN 4"/>
    <property type="match status" value="1"/>
</dbReference>
<dbReference type="Pfam" id="PF13843">
    <property type="entry name" value="DDE_Tnp_1_7"/>
    <property type="match status" value="1"/>
</dbReference>
<dbReference type="Proteomes" id="UP000677228">
    <property type="component" value="Unassembled WGS sequence"/>
</dbReference>
<evidence type="ECO:0000313" key="5">
    <source>
        <dbReference type="Proteomes" id="UP000677228"/>
    </source>
</evidence>
<sequence>MNSSSGIESDSDYLDDPNSGSETGDGESQTSDDDDEVDLENLKLNDDSTWKSSYSSSSGMIWSSIPHRSTKIDSSNDTIGKTGLTNITEDISSVEDAFMCFMPKIILEKILIYSNLEFTQKNASNERTEEITIMELKAFIGLLLLAGLLGKSKTDLKCLWRRSSLESPIFKATMSSSRFQNIISCLRFDDKRTREERKQTDKFAAIREIWSYFQDCLQTCYTIRSNVTIDEQLLGFRGKCSFRQFMPKTPDKYGLKFWLC</sequence>
<evidence type="ECO:0000313" key="3">
    <source>
        <dbReference type="EMBL" id="CAF0976672.1"/>
    </source>
</evidence>
<dbReference type="EMBL" id="CAJNOK010005553">
    <property type="protein sequence ID" value="CAF0976672.1"/>
    <property type="molecule type" value="Genomic_DNA"/>
</dbReference>
<feature type="compositionally biased region" description="Acidic residues" evidence="1">
    <location>
        <begin position="30"/>
        <end position="39"/>
    </location>
</feature>
<accession>A0A8S2DIC6</accession>
<feature type="region of interest" description="Disordered" evidence="1">
    <location>
        <begin position="1"/>
        <end position="42"/>
    </location>
</feature>
<feature type="domain" description="PiggyBac transposable element-derived protein" evidence="2">
    <location>
        <begin position="96"/>
        <end position="260"/>
    </location>
</feature>
<dbReference type="Proteomes" id="UP000682733">
    <property type="component" value="Unassembled WGS sequence"/>
</dbReference>
<dbReference type="InterPro" id="IPR029526">
    <property type="entry name" value="PGBD"/>
</dbReference>